<dbReference type="RefSeq" id="WP_118370096.1">
    <property type="nucleotide sequence ID" value="NZ_QROY01000002.1"/>
</dbReference>
<accession>A0A415ME64</accession>
<evidence type="ECO:0000313" key="1">
    <source>
        <dbReference type="EMBL" id="RHL71146.1"/>
    </source>
</evidence>
<comment type="caution">
    <text evidence="1">The sequence shown here is derived from an EMBL/GenBank/DDBJ whole genome shotgun (WGS) entry which is preliminary data.</text>
</comment>
<dbReference type="Proteomes" id="UP000285201">
    <property type="component" value="Unassembled WGS sequence"/>
</dbReference>
<reference evidence="1 2" key="1">
    <citation type="submission" date="2018-08" db="EMBL/GenBank/DDBJ databases">
        <title>A genome reference for cultivated species of the human gut microbiota.</title>
        <authorList>
            <person name="Zou Y."/>
            <person name="Xue W."/>
            <person name="Luo G."/>
        </authorList>
    </citation>
    <scope>NUCLEOTIDE SEQUENCE [LARGE SCALE GENOMIC DNA]</scope>
    <source>
        <strain evidence="1 2">AF36-7BH</strain>
    </source>
</reference>
<protein>
    <submittedName>
        <fullName evidence="1">Uncharacterized protein</fullName>
    </submittedName>
</protein>
<evidence type="ECO:0000313" key="2">
    <source>
        <dbReference type="Proteomes" id="UP000285201"/>
    </source>
</evidence>
<dbReference type="EMBL" id="QROY01000002">
    <property type="protein sequence ID" value="RHL71146.1"/>
    <property type="molecule type" value="Genomic_DNA"/>
</dbReference>
<dbReference type="AlphaFoldDB" id="A0A415ME64"/>
<name>A0A415ME64_9FIRM</name>
<organism evidence="1 2">
    <name type="scientific">Lachnospira eligens</name>
    <dbReference type="NCBI Taxonomy" id="39485"/>
    <lineage>
        <taxon>Bacteria</taxon>
        <taxon>Bacillati</taxon>
        <taxon>Bacillota</taxon>
        <taxon>Clostridia</taxon>
        <taxon>Lachnospirales</taxon>
        <taxon>Lachnospiraceae</taxon>
        <taxon>Lachnospira</taxon>
    </lineage>
</organism>
<proteinExistence type="predicted"/>
<sequence length="129" mass="15104">MAAQKFELFMGCMGNGTTVCNKAVYEHGDYKTIAHISNHGVIKFYVPEDYIPADAMEKIKKTAERSKAEFLEKWNQKTTRQKCEYMLDIPSIGYGGVMNPFYVIWDNNRDLPFEERVKLMEEKFFQTHM</sequence>
<gene>
    <name evidence="1" type="ORF">DW007_03080</name>
</gene>